<dbReference type="InterPro" id="IPR003477">
    <property type="entry name" value="PemK-like"/>
</dbReference>
<dbReference type="EMBL" id="JAKWBL010000001">
    <property type="protein sequence ID" value="MCH5596910.1"/>
    <property type="molecule type" value="Genomic_DNA"/>
</dbReference>
<dbReference type="Pfam" id="PF02452">
    <property type="entry name" value="PemK_toxin"/>
    <property type="match status" value="1"/>
</dbReference>
<organism evidence="1 2">
    <name type="scientific">Niabella ginsengisoli</name>
    <dbReference type="NCBI Taxonomy" id="522298"/>
    <lineage>
        <taxon>Bacteria</taxon>
        <taxon>Pseudomonadati</taxon>
        <taxon>Bacteroidota</taxon>
        <taxon>Chitinophagia</taxon>
        <taxon>Chitinophagales</taxon>
        <taxon>Chitinophagaceae</taxon>
        <taxon>Niabella</taxon>
    </lineage>
</organism>
<comment type="caution">
    <text evidence="1">The sequence shown here is derived from an EMBL/GenBank/DDBJ whole genome shotgun (WGS) entry which is preliminary data.</text>
</comment>
<name>A0ABS9SEX1_9BACT</name>
<dbReference type="Gene3D" id="2.30.30.110">
    <property type="match status" value="1"/>
</dbReference>
<proteinExistence type="predicted"/>
<dbReference type="InterPro" id="IPR011067">
    <property type="entry name" value="Plasmid_toxin/cell-grow_inhib"/>
</dbReference>
<gene>
    <name evidence="1" type="ORF">MKP09_02710</name>
</gene>
<dbReference type="Proteomes" id="UP001202248">
    <property type="component" value="Unassembled WGS sequence"/>
</dbReference>
<protein>
    <submittedName>
        <fullName evidence="1">Type II toxin-antitoxin system PemK/MazF family toxin</fullName>
    </submittedName>
</protein>
<dbReference type="SUPFAM" id="SSF50118">
    <property type="entry name" value="Cell growth inhibitor/plasmid maintenance toxic component"/>
    <property type="match status" value="1"/>
</dbReference>
<dbReference type="PANTHER" id="PTHR33988">
    <property type="entry name" value="ENDORIBONUCLEASE MAZF-RELATED"/>
    <property type="match status" value="1"/>
</dbReference>
<keyword evidence="2" id="KW-1185">Reference proteome</keyword>
<accession>A0ABS9SEX1</accession>
<evidence type="ECO:0000313" key="2">
    <source>
        <dbReference type="Proteomes" id="UP001202248"/>
    </source>
</evidence>
<dbReference type="PANTHER" id="PTHR33988:SF2">
    <property type="entry name" value="ENDORIBONUCLEASE MAZF"/>
    <property type="match status" value="1"/>
</dbReference>
<evidence type="ECO:0000313" key="1">
    <source>
        <dbReference type="EMBL" id="MCH5596910.1"/>
    </source>
</evidence>
<dbReference type="RefSeq" id="WP_240826318.1">
    <property type="nucleotide sequence ID" value="NZ_JAKWBL010000001.1"/>
</dbReference>
<sequence>MYFIELDPTRGSEINKTRPCVIISPDDMNRVLNTVIVAPLTSTIKNYPMRVNCIVAKRKGQVALDQIRTIDKNRLKTKIALLRHSTQNEIVEILLEMFKQ</sequence>
<reference evidence="1 2" key="1">
    <citation type="submission" date="2022-02" db="EMBL/GenBank/DDBJ databases">
        <authorList>
            <person name="Min J."/>
        </authorList>
    </citation>
    <scope>NUCLEOTIDE SEQUENCE [LARGE SCALE GENOMIC DNA]</scope>
    <source>
        <strain evidence="1 2">GR10-1</strain>
    </source>
</reference>